<evidence type="ECO:0000256" key="10">
    <source>
        <dbReference type="ARBA" id="ARBA00041392"/>
    </source>
</evidence>
<dbReference type="GO" id="GO:0005953">
    <property type="term" value="C:CAAX-protein geranylgeranyltransferase complex"/>
    <property type="evidence" value="ECO:0007669"/>
    <property type="project" value="TreeGrafter"/>
</dbReference>
<dbReference type="GeneID" id="63784460"/>
<protein>
    <recommendedName>
        <fullName evidence="9">Protein farnesyltransferase/geranylgeranyltransferase type-1 subunit alpha</fullName>
        <ecNumber evidence="4">2.5.1.58</ecNumber>
        <ecNumber evidence="3">2.5.1.59</ecNumber>
    </recommendedName>
    <alternativeName>
        <fullName evidence="12">CAAX farnesyltransferase subunit alpha</fullName>
    </alternativeName>
    <alternativeName>
        <fullName evidence="11">FTase-alpha</fullName>
    </alternativeName>
    <alternativeName>
        <fullName evidence="10">Ras proteins prenyltransferase subunit alpha</fullName>
    </alternativeName>
    <alternativeName>
        <fullName evidence="13">Type I protein geranyl-geranyltransferase subunit alpha</fullName>
    </alternativeName>
</protein>
<dbReference type="EMBL" id="MCFI01000012">
    <property type="protein sequence ID" value="ORY80939.1"/>
    <property type="molecule type" value="Genomic_DNA"/>
</dbReference>
<evidence type="ECO:0000313" key="15">
    <source>
        <dbReference type="Proteomes" id="UP000193685"/>
    </source>
</evidence>
<evidence type="ECO:0000256" key="6">
    <source>
        <dbReference type="ARBA" id="ARBA00022679"/>
    </source>
</evidence>
<sequence length="298" mass="34440">MTDPELNEILALGPAVEPIEAPHINPEDAISPIMYPEAYKEAMAYLRALMSAKEYSERALAMTQYIISMNPAHYTVWTYRADTLRELGSDLKAELQFISDMAEVSSKNYQLWHHREVVVGMLGQLPENEKDFLARILQDDAKNYHVWTYRQWLVKQFGTEGELDFTKTLITRDIYNNSAWNHRYFIHERNGLTGDAVDTELAYVQSVIDQEPENKSPWAYMRGILKMTARSESSIKDFVAYHDSLPALEFMASIHGSSPEATALLAKLEQRDPIRRHYWRYRQSQLQATTQTPVPYPT</sequence>
<reference evidence="14 15" key="1">
    <citation type="submission" date="2016-07" db="EMBL/GenBank/DDBJ databases">
        <title>Pervasive Adenine N6-methylation of Active Genes in Fungi.</title>
        <authorList>
            <consortium name="DOE Joint Genome Institute"/>
            <person name="Mondo S.J."/>
            <person name="Dannebaum R.O."/>
            <person name="Kuo R.C."/>
            <person name="Labutti K."/>
            <person name="Haridas S."/>
            <person name="Kuo A."/>
            <person name="Salamov A."/>
            <person name="Ahrendt S.R."/>
            <person name="Lipzen A."/>
            <person name="Sullivan W."/>
            <person name="Andreopoulos W.B."/>
            <person name="Clum A."/>
            <person name="Lindquist E."/>
            <person name="Daum C."/>
            <person name="Ramamoorthy G.K."/>
            <person name="Gryganskyi A."/>
            <person name="Culley D."/>
            <person name="Magnuson J.K."/>
            <person name="James T.Y."/>
            <person name="O'Malley M.A."/>
            <person name="Stajich J.E."/>
            <person name="Spatafora J.W."/>
            <person name="Visel A."/>
            <person name="Grigoriev I.V."/>
        </authorList>
    </citation>
    <scope>NUCLEOTIDE SEQUENCE [LARGE SCALE GENOMIC DNA]</scope>
    <source>
        <strain evidence="14 15">12-1054</strain>
    </source>
</reference>
<dbReference type="OrthoDB" id="272289at2759"/>
<keyword evidence="6" id="KW-0808">Transferase</keyword>
<dbReference type="STRING" id="56484.A0A1Y2FAJ6"/>
<evidence type="ECO:0000256" key="4">
    <source>
        <dbReference type="ARBA" id="ARBA00012702"/>
    </source>
</evidence>
<evidence type="ECO:0000256" key="8">
    <source>
        <dbReference type="ARBA" id="ARBA00022842"/>
    </source>
</evidence>
<evidence type="ECO:0000256" key="3">
    <source>
        <dbReference type="ARBA" id="ARBA00012700"/>
    </source>
</evidence>
<keyword evidence="8" id="KW-0460">Magnesium</keyword>
<evidence type="ECO:0000313" key="14">
    <source>
        <dbReference type="EMBL" id="ORY80939.1"/>
    </source>
</evidence>
<comment type="caution">
    <text evidence="14">The sequence shown here is derived from an EMBL/GenBank/DDBJ whole genome shotgun (WGS) entry which is preliminary data.</text>
</comment>
<organism evidence="14 15">
    <name type="scientific">Protomyces lactucae-debilis</name>
    <dbReference type="NCBI Taxonomy" id="2754530"/>
    <lineage>
        <taxon>Eukaryota</taxon>
        <taxon>Fungi</taxon>
        <taxon>Dikarya</taxon>
        <taxon>Ascomycota</taxon>
        <taxon>Taphrinomycotina</taxon>
        <taxon>Taphrinomycetes</taxon>
        <taxon>Taphrinales</taxon>
        <taxon>Protomycetaceae</taxon>
        <taxon>Protomyces</taxon>
    </lineage>
</organism>
<comment type="cofactor">
    <cofactor evidence="1">
        <name>Mg(2+)</name>
        <dbReference type="ChEBI" id="CHEBI:18420"/>
    </cofactor>
</comment>
<evidence type="ECO:0000256" key="11">
    <source>
        <dbReference type="ARBA" id="ARBA00042436"/>
    </source>
</evidence>
<keyword evidence="7" id="KW-0677">Repeat</keyword>
<evidence type="ECO:0000256" key="2">
    <source>
        <dbReference type="ARBA" id="ARBA00006734"/>
    </source>
</evidence>
<dbReference type="GO" id="GO:0005965">
    <property type="term" value="C:protein farnesyltransferase complex"/>
    <property type="evidence" value="ECO:0007669"/>
    <property type="project" value="TreeGrafter"/>
</dbReference>
<evidence type="ECO:0000256" key="13">
    <source>
        <dbReference type="ARBA" id="ARBA00043219"/>
    </source>
</evidence>
<gene>
    <name evidence="14" type="ORF">BCR37DRAFT_348625</name>
</gene>
<proteinExistence type="inferred from homology"/>
<name>A0A1Y2FAJ6_PROLT</name>
<accession>A0A1Y2FAJ6</accession>
<dbReference type="SUPFAM" id="SSF48439">
    <property type="entry name" value="Protein prenylyltransferase"/>
    <property type="match status" value="1"/>
</dbReference>
<dbReference type="PROSITE" id="PS51147">
    <property type="entry name" value="PFTA"/>
    <property type="match status" value="5"/>
</dbReference>
<dbReference type="EC" id="2.5.1.58" evidence="4"/>
<dbReference type="Pfam" id="PF01239">
    <property type="entry name" value="PPTA"/>
    <property type="match status" value="5"/>
</dbReference>
<dbReference type="Proteomes" id="UP000193685">
    <property type="component" value="Unassembled WGS sequence"/>
</dbReference>
<dbReference type="OMA" id="WAIRTFN"/>
<dbReference type="RefSeq" id="XP_040724584.1">
    <property type="nucleotide sequence ID" value="XM_040867861.1"/>
</dbReference>
<dbReference type="PANTHER" id="PTHR11129">
    <property type="entry name" value="PROTEIN FARNESYLTRANSFERASE ALPHA SUBUNIT/RAB GERANYLGERANYL TRANSFERASE ALPHA SUBUNIT"/>
    <property type="match status" value="1"/>
</dbReference>
<dbReference type="GO" id="GO:0004660">
    <property type="term" value="F:protein farnesyltransferase activity"/>
    <property type="evidence" value="ECO:0007669"/>
    <property type="project" value="UniProtKB-EC"/>
</dbReference>
<dbReference type="PANTHER" id="PTHR11129:SF1">
    <property type="entry name" value="PROTEIN FARNESYLTRANSFERASE_GERANYLGERANYLTRANSFERASE TYPE-1 SUBUNIT ALPHA"/>
    <property type="match status" value="1"/>
</dbReference>
<evidence type="ECO:0000256" key="7">
    <source>
        <dbReference type="ARBA" id="ARBA00022737"/>
    </source>
</evidence>
<dbReference type="EC" id="2.5.1.59" evidence="3"/>
<evidence type="ECO:0000256" key="5">
    <source>
        <dbReference type="ARBA" id="ARBA00022602"/>
    </source>
</evidence>
<comment type="similarity">
    <text evidence="2">Belongs to the protein prenyltransferase subunit alpha family.</text>
</comment>
<evidence type="ECO:0000256" key="1">
    <source>
        <dbReference type="ARBA" id="ARBA00001946"/>
    </source>
</evidence>
<evidence type="ECO:0000256" key="9">
    <source>
        <dbReference type="ARBA" id="ARBA00040965"/>
    </source>
</evidence>
<keyword evidence="5" id="KW-0637">Prenyltransferase</keyword>
<dbReference type="GO" id="GO:0004662">
    <property type="term" value="F:CAAX-protein geranylgeranyltransferase activity"/>
    <property type="evidence" value="ECO:0007669"/>
    <property type="project" value="UniProtKB-EC"/>
</dbReference>
<dbReference type="Gene3D" id="1.25.40.120">
    <property type="entry name" value="Protein prenylyltransferase"/>
    <property type="match status" value="1"/>
</dbReference>
<dbReference type="AlphaFoldDB" id="A0A1Y2FAJ6"/>
<dbReference type="InterPro" id="IPR002088">
    <property type="entry name" value="Prenyl_trans_a"/>
</dbReference>
<keyword evidence="15" id="KW-1185">Reference proteome</keyword>
<evidence type="ECO:0000256" key="12">
    <source>
        <dbReference type="ARBA" id="ARBA00043086"/>
    </source>
</evidence>